<feature type="domain" description="Neurotransmitter-gated ion-channel ligand-binding" evidence="15">
    <location>
        <begin position="32"/>
        <end position="244"/>
    </location>
</feature>
<evidence type="ECO:0000256" key="6">
    <source>
        <dbReference type="ARBA" id="ARBA00023065"/>
    </source>
</evidence>
<dbReference type="InterPro" id="IPR018000">
    <property type="entry name" value="Neurotransmitter_ion_chnl_CS"/>
</dbReference>
<proteinExistence type="inferred from homology"/>
<feature type="signal peptide" evidence="14">
    <location>
        <begin position="1"/>
        <end position="25"/>
    </location>
</feature>
<keyword evidence="4 14" id="KW-1133">Transmembrane helix</keyword>
<dbReference type="FunFam" id="2.70.170.10:FF:000030">
    <property type="entry name" value="AcetylCholine Receptor"/>
    <property type="match status" value="1"/>
</dbReference>
<dbReference type="Proteomes" id="UP000838412">
    <property type="component" value="Chromosome 6"/>
</dbReference>
<feature type="transmembrane region" description="Helical" evidence="14">
    <location>
        <begin position="246"/>
        <end position="269"/>
    </location>
</feature>
<feature type="transmembrane region" description="Helical" evidence="14">
    <location>
        <begin position="309"/>
        <end position="331"/>
    </location>
</feature>
<dbReference type="InterPro" id="IPR006201">
    <property type="entry name" value="Neur_channel"/>
</dbReference>
<dbReference type="InterPro" id="IPR036719">
    <property type="entry name" value="Neuro-gated_channel_TM_sf"/>
</dbReference>
<feature type="domain" description="Neurotransmitter-gated ion-channel transmembrane" evidence="16">
    <location>
        <begin position="251"/>
        <end position="464"/>
    </location>
</feature>
<keyword evidence="18" id="KW-1185">Reference proteome</keyword>
<comment type="subcellular location">
    <subcellularLocation>
        <location evidence="13">Synaptic cell membrane</location>
        <topology evidence="13">Multi-pass membrane protein</topology>
    </subcellularLocation>
</comment>
<evidence type="ECO:0000313" key="18">
    <source>
        <dbReference type="Proteomes" id="UP000838412"/>
    </source>
</evidence>
<dbReference type="Pfam" id="PF02932">
    <property type="entry name" value="Neur_chan_memb"/>
    <property type="match status" value="1"/>
</dbReference>
<evidence type="ECO:0000256" key="13">
    <source>
        <dbReference type="ARBA" id="ARBA00034099"/>
    </source>
</evidence>
<keyword evidence="7 14" id="KW-0472">Membrane</keyword>
<keyword evidence="6 14" id="KW-0406">Ion transport</keyword>
<gene>
    <name evidence="17" type="primary">CHRNA10</name>
    <name evidence="17" type="ORF">BLAG_LOCUS21137</name>
</gene>
<keyword evidence="2" id="KW-1003">Cell membrane</keyword>
<dbReference type="Gene3D" id="2.70.170.10">
    <property type="entry name" value="Neurotransmitter-gated ion-channel ligand-binding domain"/>
    <property type="match status" value="1"/>
</dbReference>
<protein>
    <submittedName>
        <fullName evidence="17">CHRNA10 protein</fullName>
    </submittedName>
</protein>
<dbReference type="InterPro" id="IPR038050">
    <property type="entry name" value="Neuro_actylchol_rec"/>
</dbReference>
<dbReference type="PANTHER" id="PTHR18945">
    <property type="entry name" value="NEUROTRANSMITTER GATED ION CHANNEL"/>
    <property type="match status" value="1"/>
</dbReference>
<keyword evidence="1 14" id="KW-0813">Transport</keyword>
<evidence type="ECO:0000313" key="17">
    <source>
        <dbReference type="EMBL" id="CAH1268041.1"/>
    </source>
</evidence>
<dbReference type="InterPro" id="IPR002394">
    <property type="entry name" value="Nicotinic_acetylcholine_rcpt"/>
</dbReference>
<keyword evidence="9" id="KW-0675">Receptor</keyword>
<evidence type="ECO:0000256" key="12">
    <source>
        <dbReference type="ARBA" id="ARBA00023303"/>
    </source>
</evidence>
<keyword evidence="3 14" id="KW-0812">Transmembrane</keyword>
<evidence type="ECO:0000256" key="9">
    <source>
        <dbReference type="ARBA" id="ARBA00023170"/>
    </source>
</evidence>
<dbReference type="GO" id="GO:0022848">
    <property type="term" value="F:acetylcholine-gated monoatomic cation-selective channel activity"/>
    <property type="evidence" value="ECO:0007669"/>
    <property type="project" value="InterPro"/>
</dbReference>
<dbReference type="OrthoDB" id="9998733at2759"/>
<evidence type="ECO:0000256" key="5">
    <source>
        <dbReference type="ARBA" id="ARBA00023018"/>
    </source>
</evidence>
<evidence type="ECO:0000259" key="15">
    <source>
        <dbReference type="Pfam" id="PF02931"/>
    </source>
</evidence>
<dbReference type="EMBL" id="OV696691">
    <property type="protein sequence ID" value="CAH1268041.1"/>
    <property type="molecule type" value="Genomic_DNA"/>
</dbReference>
<dbReference type="CDD" id="cd18997">
    <property type="entry name" value="LGIC_ECD_nAChR"/>
    <property type="match status" value="1"/>
</dbReference>
<dbReference type="SUPFAM" id="SSF63712">
    <property type="entry name" value="Nicotinic receptor ligand binding domain-like"/>
    <property type="match status" value="1"/>
</dbReference>
<dbReference type="PRINTS" id="PR00254">
    <property type="entry name" value="NICOTINICR"/>
</dbReference>
<evidence type="ECO:0000259" key="16">
    <source>
        <dbReference type="Pfam" id="PF02932"/>
    </source>
</evidence>
<evidence type="ECO:0000256" key="2">
    <source>
        <dbReference type="ARBA" id="ARBA00022475"/>
    </source>
</evidence>
<keyword evidence="8" id="KW-1015">Disulfide bond</keyword>
<dbReference type="InterPro" id="IPR036734">
    <property type="entry name" value="Neur_chan_lig-bd_sf"/>
</dbReference>
<feature type="chain" id="PRO_5035488454" evidence="14">
    <location>
        <begin position="26"/>
        <end position="484"/>
    </location>
</feature>
<accession>A0A8K0A5V9</accession>
<dbReference type="Gene3D" id="1.20.58.390">
    <property type="entry name" value="Neurotransmitter-gated ion-channel transmembrane domain"/>
    <property type="match status" value="1"/>
</dbReference>
<dbReference type="SUPFAM" id="SSF90112">
    <property type="entry name" value="Neurotransmitter-gated ion-channel transmembrane pore"/>
    <property type="match status" value="1"/>
</dbReference>
<comment type="similarity">
    <text evidence="14">Belongs to the ligand-gated ion channel (TC 1.A.9) family.</text>
</comment>
<keyword evidence="14" id="KW-0732">Signal</keyword>
<dbReference type="PROSITE" id="PS00236">
    <property type="entry name" value="NEUROTR_ION_CHANNEL"/>
    <property type="match status" value="1"/>
</dbReference>
<evidence type="ECO:0000256" key="11">
    <source>
        <dbReference type="ARBA" id="ARBA00023286"/>
    </source>
</evidence>
<dbReference type="PRINTS" id="PR00252">
    <property type="entry name" value="NRIONCHANNEL"/>
</dbReference>
<keyword evidence="12 14" id="KW-0407">Ion channel</keyword>
<sequence>MKGVHLPHGLVLFLVTLGKHGSVLSKQDPRGRLYHKLFDEYDQDVRPTLAPPDVVEVHFIAILSHIVEVDAKKQILTANLWLHMMWYDPRLEWNKADYGNVTTLVVPDERVWKPDVVLYQNADSAFDGWAKMHVLITNDGTVVWEHPAIVMSACEMDVSAFPFDSQVCTLTFGPWVQDATEVLMISDSAASNLKHFSANVGASGWDVLSLNARDQKVSYDGVYWGTTPKNFSETDITIHLRRKPTFYVFNLLLPCVLLAVMMAATFLLPIDNGEKVSFGVSILLALVVFQLLMVQLLPESESLPWIGKFVIIAMVLMAASLAISTIVINVCSRAAGPGKRPLGPWVRRVFLRYTAKFLLMGDLSQEDQPYSLIDGRNNACGEQVPMASKTVQSFVLLPGGSDDVDKKEDNAAATEMLDIMRGIKKGLDSLIIYYEEKEKVEGIESEWKLLAKVLDRICLLLYLVGASTCLLAFYFSSTVITPDI</sequence>
<keyword evidence="11" id="KW-1071">Ligand-gated ion channel</keyword>
<feature type="transmembrane region" description="Helical" evidence="14">
    <location>
        <begin position="276"/>
        <end position="297"/>
    </location>
</feature>
<evidence type="ECO:0000256" key="7">
    <source>
        <dbReference type="ARBA" id="ARBA00023136"/>
    </source>
</evidence>
<keyword evidence="10" id="KW-0325">Glycoprotein</keyword>
<dbReference type="GO" id="GO:0004888">
    <property type="term" value="F:transmembrane signaling receptor activity"/>
    <property type="evidence" value="ECO:0007669"/>
    <property type="project" value="InterPro"/>
</dbReference>
<reference evidence="17" key="1">
    <citation type="submission" date="2022-01" db="EMBL/GenBank/DDBJ databases">
        <authorList>
            <person name="Braso-Vives M."/>
        </authorList>
    </citation>
    <scope>NUCLEOTIDE SEQUENCE</scope>
</reference>
<feature type="transmembrane region" description="Helical" evidence="14">
    <location>
        <begin position="457"/>
        <end position="475"/>
    </location>
</feature>
<evidence type="ECO:0000256" key="8">
    <source>
        <dbReference type="ARBA" id="ARBA00023157"/>
    </source>
</evidence>
<keyword evidence="5" id="KW-0770">Synapse</keyword>
<name>A0A8K0A5V9_BRALA</name>
<dbReference type="InterPro" id="IPR006029">
    <property type="entry name" value="Neurotrans-gated_channel_TM"/>
</dbReference>
<dbReference type="Pfam" id="PF02931">
    <property type="entry name" value="Neur_chan_LBD"/>
    <property type="match status" value="1"/>
</dbReference>
<dbReference type="InterPro" id="IPR006202">
    <property type="entry name" value="Neur_chan_lig-bd"/>
</dbReference>
<evidence type="ECO:0000256" key="10">
    <source>
        <dbReference type="ARBA" id="ARBA00023180"/>
    </source>
</evidence>
<evidence type="ECO:0000256" key="4">
    <source>
        <dbReference type="ARBA" id="ARBA00022989"/>
    </source>
</evidence>
<dbReference type="CDD" id="cd19051">
    <property type="entry name" value="LGIC_TM_cation"/>
    <property type="match status" value="1"/>
</dbReference>
<dbReference type="GO" id="GO:0045211">
    <property type="term" value="C:postsynaptic membrane"/>
    <property type="evidence" value="ECO:0007669"/>
    <property type="project" value="InterPro"/>
</dbReference>
<evidence type="ECO:0000256" key="3">
    <source>
        <dbReference type="ARBA" id="ARBA00022692"/>
    </source>
</evidence>
<organism evidence="17 18">
    <name type="scientific">Branchiostoma lanceolatum</name>
    <name type="common">Common lancelet</name>
    <name type="synonym">Amphioxus lanceolatum</name>
    <dbReference type="NCBI Taxonomy" id="7740"/>
    <lineage>
        <taxon>Eukaryota</taxon>
        <taxon>Metazoa</taxon>
        <taxon>Chordata</taxon>
        <taxon>Cephalochordata</taxon>
        <taxon>Leptocardii</taxon>
        <taxon>Amphioxiformes</taxon>
        <taxon>Branchiostomatidae</taxon>
        <taxon>Branchiostoma</taxon>
    </lineage>
</organism>
<dbReference type="AlphaFoldDB" id="A0A8K0A5V9"/>
<dbReference type="FunFam" id="1.20.58.390:FF:000043">
    <property type="entry name" value="AcetylCholine Receptor"/>
    <property type="match status" value="1"/>
</dbReference>
<evidence type="ECO:0000256" key="14">
    <source>
        <dbReference type="RuleBase" id="RU000687"/>
    </source>
</evidence>
<evidence type="ECO:0000256" key="1">
    <source>
        <dbReference type="ARBA" id="ARBA00022448"/>
    </source>
</evidence>